<reference evidence="3" key="1">
    <citation type="submission" date="2018-01" db="EMBL/GenBank/DDBJ databases">
        <authorList>
            <person name="Mao J.F."/>
        </authorList>
    </citation>
    <scope>NUCLEOTIDE SEQUENCE</scope>
    <source>
        <strain evidence="3">Huo1</strain>
        <tissue evidence="3">Leaf</tissue>
    </source>
</reference>
<dbReference type="SUPFAM" id="SSF57667">
    <property type="entry name" value="beta-beta-alpha zinc fingers"/>
    <property type="match status" value="1"/>
</dbReference>
<organism evidence="3">
    <name type="scientific">Salvia splendens</name>
    <name type="common">Scarlet sage</name>
    <dbReference type="NCBI Taxonomy" id="180675"/>
    <lineage>
        <taxon>Eukaryota</taxon>
        <taxon>Viridiplantae</taxon>
        <taxon>Streptophyta</taxon>
        <taxon>Embryophyta</taxon>
        <taxon>Tracheophyta</taxon>
        <taxon>Spermatophyta</taxon>
        <taxon>Magnoliopsida</taxon>
        <taxon>eudicotyledons</taxon>
        <taxon>Gunneridae</taxon>
        <taxon>Pentapetalae</taxon>
        <taxon>asterids</taxon>
        <taxon>lamiids</taxon>
        <taxon>Lamiales</taxon>
        <taxon>Lamiaceae</taxon>
        <taxon>Nepetoideae</taxon>
        <taxon>Mentheae</taxon>
        <taxon>Salviinae</taxon>
        <taxon>Salvia</taxon>
        <taxon>Salvia subgen. Calosphace</taxon>
        <taxon>core Calosphace</taxon>
    </lineage>
</organism>
<dbReference type="AlphaFoldDB" id="A0A8X8ZR51"/>
<evidence type="ECO:0000313" key="4">
    <source>
        <dbReference type="Proteomes" id="UP000298416"/>
    </source>
</evidence>
<evidence type="ECO:0000313" key="3">
    <source>
        <dbReference type="EMBL" id="KAG6414977.1"/>
    </source>
</evidence>
<dbReference type="InterPro" id="IPR013087">
    <property type="entry name" value="Znf_C2H2_type"/>
</dbReference>
<dbReference type="PANTHER" id="PTHR47593:SF8">
    <property type="entry name" value="OS12G0581900 PROTEIN"/>
    <property type="match status" value="1"/>
</dbReference>
<dbReference type="GO" id="GO:0008270">
    <property type="term" value="F:zinc ion binding"/>
    <property type="evidence" value="ECO:0007669"/>
    <property type="project" value="UniProtKB-KW"/>
</dbReference>
<dbReference type="OrthoDB" id="1933825at2759"/>
<dbReference type="InterPro" id="IPR036236">
    <property type="entry name" value="Znf_C2H2_sf"/>
</dbReference>
<accession>A0A8X8ZR51</accession>
<dbReference type="PROSITE" id="PS50157">
    <property type="entry name" value="ZINC_FINGER_C2H2_2"/>
    <property type="match status" value="1"/>
</dbReference>
<keyword evidence="1" id="KW-0862">Zinc</keyword>
<gene>
    <name evidence="3" type="ORF">SASPL_122376</name>
</gene>
<dbReference type="PANTHER" id="PTHR47593">
    <property type="entry name" value="ZINC FINGER PROTEIN 4-LIKE"/>
    <property type="match status" value="1"/>
</dbReference>
<sequence>MEEAQKQDEGGWLNLSVTSTTSPPLPIEARKTFPCNFCRRKFYSSQALGGHQNAHKRERGLVRHYQTGRIVMARSLGVQAHSQIHKLPVSCRAEEGRPGHGLGGHILYEAADHAVWPGSFRFGHQQAKKEDEEEEEVLDLNLKL</sequence>
<keyword evidence="1" id="KW-0479">Metal-binding</keyword>
<dbReference type="Proteomes" id="UP000298416">
    <property type="component" value="Unassembled WGS sequence"/>
</dbReference>
<keyword evidence="1" id="KW-0863">Zinc-finger</keyword>
<protein>
    <recommendedName>
        <fullName evidence="2">C2H2-type domain-containing protein</fullName>
    </recommendedName>
</protein>
<dbReference type="Gene3D" id="3.30.160.60">
    <property type="entry name" value="Classic Zinc Finger"/>
    <property type="match status" value="1"/>
</dbReference>
<feature type="domain" description="C2H2-type" evidence="2">
    <location>
        <begin position="33"/>
        <end position="60"/>
    </location>
</feature>
<dbReference type="EMBL" id="PNBA02000008">
    <property type="protein sequence ID" value="KAG6414977.1"/>
    <property type="molecule type" value="Genomic_DNA"/>
</dbReference>
<evidence type="ECO:0000256" key="1">
    <source>
        <dbReference type="PROSITE-ProRule" id="PRU00042"/>
    </source>
</evidence>
<dbReference type="PROSITE" id="PS00028">
    <property type="entry name" value="ZINC_FINGER_C2H2_1"/>
    <property type="match status" value="1"/>
</dbReference>
<keyword evidence="4" id="KW-1185">Reference proteome</keyword>
<comment type="caution">
    <text evidence="3">The sequence shown here is derived from an EMBL/GenBank/DDBJ whole genome shotgun (WGS) entry which is preliminary data.</text>
</comment>
<dbReference type="InterPro" id="IPR053266">
    <property type="entry name" value="Zinc_finger_protein_7"/>
</dbReference>
<name>A0A8X8ZR51_SALSN</name>
<evidence type="ECO:0000259" key="2">
    <source>
        <dbReference type="PROSITE" id="PS50157"/>
    </source>
</evidence>
<reference evidence="3" key="2">
    <citation type="submission" date="2020-08" db="EMBL/GenBank/DDBJ databases">
        <title>Plant Genome Project.</title>
        <authorList>
            <person name="Zhang R.-G."/>
        </authorList>
    </citation>
    <scope>NUCLEOTIDE SEQUENCE</scope>
    <source>
        <strain evidence="3">Huo1</strain>
        <tissue evidence="3">Leaf</tissue>
    </source>
</reference>
<proteinExistence type="predicted"/>